<dbReference type="PIRSF" id="PIRSF038940">
    <property type="entry name" value="Low_specificity_LTA"/>
    <property type="match status" value="1"/>
</dbReference>
<sequence length="357" mass="38716">MTPVQNDRQQFASDNLAGICPEALQSLLDANASGHQPAYGDDVWTQKSTDMIRELFQTDCDVYYVFNGTAANSLALASMCQSYHSVICSPVAHIETDECGGPEFFSNGSKLLVGEDESPAARLGKLTPDAVEHLVTKRRDIHYPKPKVVSITQATELGTVYTVEEVRAIAAIAKRRHLKVHMDGARFANAVAALDVHPSEVTWRAGVDVLCFGGTKNGLPMGEAVVFFDRELSADFAWRVKQAGQLASKMRFISAPWVGMLDGDTWLRNARHANAMAQRLHQAIHALPGVRVLHPPQANSVFVQLPAAAIARLHAAGWLFYEFIAGGGCRLMCAWDTQPETVDAFAADLAGVCAQAA</sequence>
<name>A0A238DAA3_THIDL</name>
<evidence type="ECO:0000313" key="11">
    <source>
        <dbReference type="Proteomes" id="UP000214566"/>
    </source>
</evidence>
<dbReference type="OrthoDB" id="9774495at2"/>
<comment type="function">
    <text evidence="8">Catalyzes the cleavage of L-allo-threonine and L-threonine to glycine and acetaldehyde.</text>
</comment>
<dbReference type="SUPFAM" id="SSF53383">
    <property type="entry name" value="PLP-dependent transferases"/>
    <property type="match status" value="1"/>
</dbReference>
<dbReference type="GO" id="GO:0006567">
    <property type="term" value="P:L-threonine catabolic process"/>
    <property type="evidence" value="ECO:0007669"/>
    <property type="project" value="UniProtKB-UniRule"/>
</dbReference>
<comment type="catalytic activity">
    <reaction evidence="7 8">
        <text>L-allo-threonine = acetaldehyde + glycine</text>
        <dbReference type="Rhea" id="RHEA:26209"/>
        <dbReference type="ChEBI" id="CHEBI:15343"/>
        <dbReference type="ChEBI" id="CHEBI:57305"/>
        <dbReference type="ChEBI" id="CHEBI:58585"/>
        <dbReference type="EC" id="4.1.2.48"/>
    </reaction>
</comment>
<dbReference type="Gene3D" id="3.40.640.10">
    <property type="entry name" value="Type I PLP-dependent aspartate aminotransferase-like (Major domain)"/>
    <property type="match status" value="1"/>
</dbReference>
<feature type="domain" description="Aromatic amino acid beta-eliminating lyase/threonine aldolase" evidence="9">
    <location>
        <begin position="10"/>
        <end position="305"/>
    </location>
</feature>
<comment type="similarity">
    <text evidence="2 8">Belongs to the threonine aldolase family.</text>
</comment>
<evidence type="ECO:0000259" key="9">
    <source>
        <dbReference type="Pfam" id="PF01212"/>
    </source>
</evidence>
<dbReference type="Pfam" id="PF01212">
    <property type="entry name" value="Beta_elim_lyase"/>
    <property type="match status" value="1"/>
</dbReference>
<comment type="cofactor">
    <cofactor evidence="1 8">
        <name>pyridoxal 5'-phosphate</name>
        <dbReference type="ChEBI" id="CHEBI:597326"/>
    </cofactor>
</comment>
<dbReference type="EC" id="4.1.2.48" evidence="8"/>
<evidence type="ECO:0000313" key="10">
    <source>
        <dbReference type="EMBL" id="SBP90100.1"/>
    </source>
</evidence>
<dbReference type="RefSeq" id="WP_094162020.1">
    <property type="nucleotide sequence ID" value="NZ_LT592171.1"/>
</dbReference>
<evidence type="ECO:0000256" key="6">
    <source>
        <dbReference type="ARBA" id="ARBA00050410"/>
    </source>
</evidence>
<evidence type="ECO:0000256" key="8">
    <source>
        <dbReference type="PIRNR" id="PIRNR038940"/>
    </source>
</evidence>
<dbReference type="PANTHER" id="PTHR48097:SF5">
    <property type="entry name" value="LOW SPECIFICITY L-THREONINE ALDOLASE"/>
    <property type="match status" value="1"/>
</dbReference>
<dbReference type="Gene3D" id="3.90.1150.10">
    <property type="entry name" value="Aspartate Aminotransferase, domain 1"/>
    <property type="match status" value="1"/>
</dbReference>
<dbReference type="InterPro" id="IPR001597">
    <property type="entry name" value="ArAA_b-elim_lyase/Thr_aldolase"/>
</dbReference>
<gene>
    <name evidence="10" type="primary">ltaE</name>
    <name evidence="10" type="ORF">THIARS_90250</name>
</gene>
<dbReference type="Proteomes" id="UP000214566">
    <property type="component" value="Unassembled WGS sequence"/>
</dbReference>
<reference evidence="10 11" key="1">
    <citation type="submission" date="2016-06" db="EMBL/GenBank/DDBJ databases">
        <authorList>
            <person name="Kjaerup R.B."/>
            <person name="Dalgaard T.S."/>
            <person name="Juul-Madsen H.R."/>
        </authorList>
    </citation>
    <scope>NUCLEOTIDE SEQUENCE [LARGE SCALE GENOMIC DNA]</scope>
    <source>
        <strain evidence="10 11">DSM 16361</strain>
    </source>
</reference>
<organism evidence="10 11">
    <name type="scientific">Thiomonas delicata</name>
    <name type="common">Thiomonas cuprina</name>
    <dbReference type="NCBI Taxonomy" id="364030"/>
    <lineage>
        <taxon>Bacteria</taxon>
        <taxon>Pseudomonadati</taxon>
        <taxon>Pseudomonadota</taxon>
        <taxon>Betaproteobacteria</taxon>
        <taxon>Burkholderiales</taxon>
        <taxon>Thiomonas</taxon>
    </lineage>
</organism>
<evidence type="ECO:0000256" key="5">
    <source>
        <dbReference type="ARBA" id="ARBA00023239"/>
    </source>
</evidence>
<dbReference type="EMBL" id="FLMQ01000058">
    <property type="protein sequence ID" value="SBP90100.1"/>
    <property type="molecule type" value="Genomic_DNA"/>
</dbReference>
<dbReference type="GO" id="GO:0008732">
    <property type="term" value="F:L-allo-threonine aldolase activity"/>
    <property type="evidence" value="ECO:0007669"/>
    <property type="project" value="RHEA"/>
</dbReference>
<comment type="catalytic activity">
    <reaction evidence="6 8">
        <text>L-threonine = acetaldehyde + glycine</text>
        <dbReference type="Rhea" id="RHEA:19625"/>
        <dbReference type="ChEBI" id="CHEBI:15343"/>
        <dbReference type="ChEBI" id="CHEBI:57305"/>
        <dbReference type="ChEBI" id="CHEBI:57926"/>
        <dbReference type="EC" id="4.1.2.48"/>
    </reaction>
</comment>
<dbReference type="FunFam" id="3.40.640.10:FF:000087">
    <property type="entry name" value="L-threonine aldolase"/>
    <property type="match status" value="1"/>
</dbReference>
<dbReference type="InterPro" id="IPR015424">
    <property type="entry name" value="PyrdxlP-dep_Trfase"/>
</dbReference>
<dbReference type="InterPro" id="IPR026273">
    <property type="entry name" value="Low_specificity_L-TA_bact"/>
</dbReference>
<dbReference type="AlphaFoldDB" id="A0A238DAA3"/>
<evidence type="ECO:0000256" key="4">
    <source>
        <dbReference type="ARBA" id="ARBA00022898"/>
    </source>
</evidence>
<keyword evidence="11" id="KW-1185">Reference proteome</keyword>
<proteinExistence type="inferred from homology"/>
<dbReference type="CDD" id="cd06502">
    <property type="entry name" value="TA_like"/>
    <property type="match status" value="1"/>
</dbReference>
<protein>
    <recommendedName>
        <fullName evidence="8">L-threonine aldolase</fullName>
        <ecNumber evidence="8">4.1.2.48</ecNumber>
    </recommendedName>
</protein>
<dbReference type="InterPro" id="IPR015422">
    <property type="entry name" value="PyrdxlP-dep_Trfase_small"/>
</dbReference>
<evidence type="ECO:0000256" key="2">
    <source>
        <dbReference type="ARBA" id="ARBA00006966"/>
    </source>
</evidence>
<evidence type="ECO:0000256" key="3">
    <source>
        <dbReference type="ARBA" id="ARBA00011881"/>
    </source>
</evidence>
<evidence type="ECO:0000256" key="1">
    <source>
        <dbReference type="ARBA" id="ARBA00001933"/>
    </source>
</evidence>
<accession>A0A238DAA3</accession>
<comment type="subunit">
    <text evidence="3">Homotetramer.</text>
</comment>
<dbReference type="InterPro" id="IPR015421">
    <property type="entry name" value="PyrdxlP-dep_Trfase_major"/>
</dbReference>
<keyword evidence="5 8" id="KW-0456">Lyase</keyword>
<dbReference type="PANTHER" id="PTHR48097">
    <property type="entry name" value="L-THREONINE ALDOLASE-RELATED"/>
    <property type="match status" value="1"/>
</dbReference>
<keyword evidence="4 8" id="KW-0663">Pyridoxal phosphate</keyword>
<evidence type="ECO:0000256" key="7">
    <source>
        <dbReference type="ARBA" id="ARBA00050939"/>
    </source>
</evidence>